<evidence type="ECO:0000313" key="3">
    <source>
        <dbReference type="Proteomes" id="UP000297855"/>
    </source>
</evidence>
<dbReference type="InterPro" id="IPR035242">
    <property type="entry name" value="DUF5329"/>
</dbReference>
<dbReference type="OrthoDB" id="344871at2"/>
<accession>A0A4V3JEW7</accession>
<organism evidence="2 3">
    <name type="scientific">Leptospira fluminis</name>
    <dbReference type="NCBI Taxonomy" id="2484979"/>
    <lineage>
        <taxon>Bacteria</taxon>
        <taxon>Pseudomonadati</taxon>
        <taxon>Spirochaetota</taxon>
        <taxon>Spirochaetia</taxon>
        <taxon>Leptospirales</taxon>
        <taxon>Leptospiraceae</taxon>
        <taxon>Leptospira</taxon>
    </lineage>
</organism>
<evidence type="ECO:0000313" key="2">
    <source>
        <dbReference type="EMBL" id="TGK21269.1"/>
    </source>
</evidence>
<feature type="region of interest" description="Disordered" evidence="1">
    <location>
        <begin position="104"/>
        <end position="124"/>
    </location>
</feature>
<sequence length="124" mass="14085">MIPLLFLTLRPVSAESELESEINALLSTLDSCNGCVFIRNGSEHSVKEAKSHLLRKYEATKGRIGTIDEFIKGLASKSSITGIPYKIRFPDGKEIESEKWLRTQEEKIKKKKNQDRRSGEKQHP</sequence>
<keyword evidence="3" id="KW-1185">Reference proteome</keyword>
<name>A0A4V3JEW7_9LEPT</name>
<dbReference type="Proteomes" id="UP000297855">
    <property type="component" value="Unassembled WGS sequence"/>
</dbReference>
<dbReference type="Pfam" id="PF17263">
    <property type="entry name" value="DUF5329"/>
    <property type="match status" value="1"/>
</dbReference>
<protein>
    <submittedName>
        <fullName evidence="2">Uncharacterized protein</fullName>
    </submittedName>
</protein>
<feature type="compositionally biased region" description="Basic and acidic residues" evidence="1">
    <location>
        <begin position="115"/>
        <end position="124"/>
    </location>
</feature>
<dbReference type="EMBL" id="RQEV01000003">
    <property type="protein sequence ID" value="TGK21269.1"/>
    <property type="molecule type" value="Genomic_DNA"/>
</dbReference>
<reference evidence="2" key="1">
    <citation type="journal article" date="2019" name="PLoS Negl. Trop. Dis.">
        <title>Revisiting the worldwide diversity of Leptospira species in the environment.</title>
        <authorList>
            <person name="Vincent A.T."/>
            <person name="Schiettekatte O."/>
            <person name="Bourhy P."/>
            <person name="Veyrier F.J."/>
            <person name="Picardeau M."/>
        </authorList>
    </citation>
    <scope>NUCLEOTIDE SEQUENCE [LARGE SCALE GENOMIC DNA]</scope>
    <source>
        <strain evidence="2">SCS5</strain>
    </source>
</reference>
<gene>
    <name evidence="2" type="ORF">EHO61_02990</name>
</gene>
<proteinExistence type="predicted"/>
<comment type="caution">
    <text evidence="2">The sequence shown here is derived from an EMBL/GenBank/DDBJ whole genome shotgun (WGS) entry which is preliminary data.</text>
</comment>
<dbReference type="AlphaFoldDB" id="A0A4V3JEW7"/>
<evidence type="ECO:0000256" key="1">
    <source>
        <dbReference type="SAM" id="MobiDB-lite"/>
    </source>
</evidence>